<organism evidence="4 5">
    <name type="scientific">Corynebacterium macclintockiae</name>
    <dbReference type="NCBI Taxonomy" id="2913501"/>
    <lineage>
        <taxon>Bacteria</taxon>
        <taxon>Bacillati</taxon>
        <taxon>Actinomycetota</taxon>
        <taxon>Actinomycetes</taxon>
        <taxon>Mycobacteriales</taxon>
        <taxon>Corynebacteriaceae</taxon>
        <taxon>Corynebacterium</taxon>
    </lineage>
</organism>
<dbReference type="PANTHER" id="PTHR13789:SF309">
    <property type="entry name" value="PUTATIVE (AFU_ORTHOLOGUE AFUA_6G14510)-RELATED"/>
    <property type="match status" value="1"/>
</dbReference>
<dbReference type="GO" id="GO:0004497">
    <property type="term" value="F:monooxygenase activity"/>
    <property type="evidence" value="ECO:0007669"/>
    <property type="project" value="UniProtKB-KW"/>
</dbReference>
<gene>
    <name evidence="4" type="ORF">L8U58_03850</name>
</gene>
<name>A0A9X3M6U2_9CORY</name>
<dbReference type="EMBL" id="JAKMUV010000003">
    <property type="protein sequence ID" value="MCZ9304673.1"/>
    <property type="molecule type" value="Genomic_DNA"/>
</dbReference>
<dbReference type="InterPro" id="IPR002938">
    <property type="entry name" value="FAD-bd"/>
</dbReference>
<dbReference type="InterPro" id="IPR036188">
    <property type="entry name" value="FAD/NAD-bd_sf"/>
</dbReference>
<evidence type="ECO:0000259" key="3">
    <source>
        <dbReference type="Pfam" id="PF01494"/>
    </source>
</evidence>
<dbReference type="Proteomes" id="UP001146505">
    <property type="component" value="Unassembled WGS sequence"/>
</dbReference>
<evidence type="ECO:0000313" key="5">
    <source>
        <dbReference type="Proteomes" id="UP001146505"/>
    </source>
</evidence>
<proteinExistence type="predicted"/>
<reference evidence="4" key="1">
    <citation type="submission" date="2022-02" db="EMBL/GenBank/DDBJ databases">
        <title>Corynebacterium sp. from urogenital microbiome.</title>
        <authorList>
            <person name="Cappelli E.A."/>
            <person name="Ribeiro T.G."/>
            <person name="Peixe L."/>
        </authorList>
    </citation>
    <scope>NUCLEOTIDE SEQUENCE</scope>
    <source>
        <strain evidence="4">C9Ua_112</strain>
    </source>
</reference>
<dbReference type="GeneID" id="301812667"/>
<comment type="caution">
    <text evidence="4">The sequence shown here is derived from an EMBL/GenBank/DDBJ whole genome shotgun (WGS) entry which is preliminary data.</text>
</comment>
<feature type="domain" description="FAD-binding" evidence="3">
    <location>
        <begin position="3"/>
        <end position="342"/>
    </location>
</feature>
<evidence type="ECO:0000313" key="4">
    <source>
        <dbReference type="EMBL" id="MCZ9304673.1"/>
    </source>
</evidence>
<dbReference type="RefSeq" id="WP_269954735.1">
    <property type="nucleotide sequence ID" value="NZ_JAKMUV010000003.1"/>
</dbReference>
<keyword evidence="1" id="KW-0560">Oxidoreductase</keyword>
<dbReference type="Gene3D" id="3.50.50.60">
    <property type="entry name" value="FAD/NAD(P)-binding domain"/>
    <property type="match status" value="1"/>
</dbReference>
<evidence type="ECO:0000256" key="1">
    <source>
        <dbReference type="ARBA" id="ARBA00023002"/>
    </source>
</evidence>
<dbReference type="InterPro" id="IPR050493">
    <property type="entry name" value="FAD-dep_Monooxygenase_BioMet"/>
</dbReference>
<keyword evidence="5" id="KW-1185">Reference proteome</keyword>
<dbReference type="SUPFAM" id="SSF54373">
    <property type="entry name" value="FAD-linked reductases, C-terminal domain"/>
    <property type="match status" value="1"/>
</dbReference>
<dbReference type="Pfam" id="PF01494">
    <property type="entry name" value="FAD_binding_3"/>
    <property type="match status" value="1"/>
</dbReference>
<dbReference type="SUPFAM" id="SSF51905">
    <property type="entry name" value="FAD/NAD(P)-binding domain"/>
    <property type="match status" value="1"/>
</dbReference>
<evidence type="ECO:0000256" key="2">
    <source>
        <dbReference type="ARBA" id="ARBA00023033"/>
    </source>
</evidence>
<protein>
    <submittedName>
        <fullName evidence="4">FAD-dependent monooxygenase</fullName>
    </submittedName>
</protein>
<dbReference type="PRINTS" id="PR00420">
    <property type="entry name" value="RNGMNOXGNASE"/>
</dbReference>
<sequence length="375" mass="41444">MKIGIVGAGIAGLALANLLDHARYEIQLIDSAESLEPIGAGFTLQPNGLEVLRRIFQDDKPFREAALVSTSTIYDSQGEQLPIDIMGELSATNNSYSIHRGDIHSALLRNLDRKISLYTSRRVECVDAGSTVGNMRIQYENGQIEKFDLIVGADGIKSVVRKFVDPSGSLTNGNGIAVRTIVPRTENDQKYQNFQAWMGRGKVVLAYPVKGGTKLNLAFYLTGGNTASSSWSQPVDLKWLAKEFHGWDTRLQDLIARSVDAFSWKLADLNPLSTWHREGSVLIGDAAHAMLPYLGQGANQSLVDAIELSKALNQANDYISAKNSLERYEKGRKPSAEKSQQFSRRAGDLFKQEFGGDRDLKVSRVNQLLTELRRN</sequence>
<accession>A0A9X3M6U2</accession>
<dbReference type="GO" id="GO:0071949">
    <property type="term" value="F:FAD binding"/>
    <property type="evidence" value="ECO:0007669"/>
    <property type="project" value="InterPro"/>
</dbReference>
<dbReference type="PANTHER" id="PTHR13789">
    <property type="entry name" value="MONOOXYGENASE"/>
    <property type="match status" value="1"/>
</dbReference>
<dbReference type="AlphaFoldDB" id="A0A9X3M6U2"/>
<keyword evidence="2 4" id="KW-0503">Monooxygenase</keyword>